<sequence>MYKENDLHREAQILLALSDRFLVLLSVKSTQCRRIVLLRISATENR</sequence>
<proteinExistence type="predicted"/>
<accession>A0A3P7TGG3</accession>
<evidence type="ECO:0000313" key="2">
    <source>
        <dbReference type="Proteomes" id="UP000268014"/>
    </source>
</evidence>
<dbReference type="AlphaFoldDB" id="A0A3P7TGG3"/>
<gene>
    <name evidence="1" type="ORF">HPLM_LOCUS1167</name>
</gene>
<name>A0A3P7TGG3_HAEPC</name>
<dbReference type="EMBL" id="UZAF01001387">
    <property type="protein sequence ID" value="VDO08187.1"/>
    <property type="molecule type" value="Genomic_DNA"/>
</dbReference>
<reference evidence="1 2" key="1">
    <citation type="submission" date="2018-11" db="EMBL/GenBank/DDBJ databases">
        <authorList>
            <consortium name="Pathogen Informatics"/>
        </authorList>
    </citation>
    <scope>NUCLEOTIDE SEQUENCE [LARGE SCALE GENOMIC DNA]</scope>
    <source>
        <strain evidence="1 2">MHpl1</strain>
    </source>
</reference>
<dbReference type="Proteomes" id="UP000268014">
    <property type="component" value="Unassembled WGS sequence"/>
</dbReference>
<organism evidence="1 2">
    <name type="scientific">Haemonchus placei</name>
    <name type="common">Barber's pole worm</name>
    <dbReference type="NCBI Taxonomy" id="6290"/>
    <lineage>
        <taxon>Eukaryota</taxon>
        <taxon>Metazoa</taxon>
        <taxon>Ecdysozoa</taxon>
        <taxon>Nematoda</taxon>
        <taxon>Chromadorea</taxon>
        <taxon>Rhabditida</taxon>
        <taxon>Rhabditina</taxon>
        <taxon>Rhabditomorpha</taxon>
        <taxon>Strongyloidea</taxon>
        <taxon>Trichostrongylidae</taxon>
        <taxon>Haemonchus</taxon>
    </lineage>
</organism>
<evidence type="ECO:0000313" key="1">
    <source>
        <dbReference type="EMBL" id="VDO08187.1"/>
    </source>
</evidence>
<protein>
    <submittedName>
        <fullName evidence="1">Uncharacterized protein</fullName>
    </submittedName>
</protein>
<keyword evidence="2" id="KW-1185">Reference proteome</keyword>